<evidence type="ECO:0000256" key="1">
    <source>
        <dbReference type="SAM" id="Phobius"/>
    </source>
</evidence>
<proteinExistence type="predicted"/>
<feature type="transmembrane region" description="Helical" evidence="1">
    <location>
        <begin position="6"/>
        <end position="22"/>
    </location>
</feature>
<accession>A0A0F9SSL0</accession>
<dbReference type="EMBL" id="LAZR01001731">
    <property type="protein sequence ID" value="KKN40011.1"/>
    <property type="molecule type" value="Genomic_DNA"/>
</dbReference>
<evidence type="ECO:0000313" key="2">
    <source>
        <dbReference type="EMBL" id="KKN40011.1"/>
    </source>
</evidence>
<organism evidence="2">
    <name type="scientific">marine sediment metagenome</name>
    <dbReference type="NCBI Taxonomy" id="412755"/>
    <lineage>
        <taxon>unclassified sequences</taxon>
        <taxon>metagenomes</taxon>
        <taxon>ecological metagenomes</taxon>
    </lineage>
</organism>
<keyword evidence="1" id="KW-1133">Transmembrane helix</keyword>
<dbReference type="AlphaFoldDB" id="A0A0F9SSL0"/>
<gene>
    <name evidence="2" type="ORF">LCGC14_0737820</name>
</gene>
<reference evidence="2" key="1">
    <citation type="journal article" date="2015" name="Nature">
        <title>Complex archaea that bridge the gap between prokaryotes and eukaryotes.</title>
        <authorList>
            <person name="Spang A."/>
            <person name="Saw J.H."/>
            <person name="Jorgensen S.L."/>
            <person name="Zaremba-Niedzwiedzka K."/>
            <person name="Martijn J."/>
            <person name="Lind A.E."/>
            <person name="van Eijk R."/>
            <person name="Schleper C."/>
            <person name="Guy L."/>
            <person name="Ettema T.J."/>
        </authorList>
    </citation>
    <scope>NUCLEOTIDE SEQUENCE</scope>
</reference>
<keyword evidence="1" id="KW-0472">Membrane</keyword>
<sequence>MNQGIFALGIIIFVVVFIFFGLPKMMEESEG</sequence>
<comment type="caution">
    <text evidence="2">The sequence shown here is derived from an EMBL/GenBank/DDBJ whole genome shotgun (WGS) entry which is preliminary data.</text>
</comment>
<keyword evidence="1" id="KW-0812">Transmembrane</keyword>
<name>A0A0F9SSL0_9ZZZZ</name>
<protein>
    <submittedName>
        <fullName evidence="2">Uncharacterized protein</fullName>
    </submittedName>
</protein>